<dbReference type="AlphaFoldDB" id="A0A5J4L7F9"/>
<sequence>MWPSSELSDDAVNKVPRFARPERTGMHPAHACVMRACDGEWGFGESSEPGDGTRLWAVLPREGARAYGRVA</sequence>
<protein>
    <submittedName>
        <fullName evidence="1">Uncharacterized protein</fullName>
    </submittedName>
</protein>
<keyword evidence="2" id="KW-1185">Reference proteome</keyword>
<comment type="caution">
    <text evidence="1">The sequence shown here is derived from an EMBL/GenBank/DDBJ whole genome shotgun (WGS) entry which is preliminary data.</text>
</comment>
<dbReference type="EMBL" id="BLAG01000008">
    <property type="protein sequence ID" value="GES30297.1"/>
    <property type="molecule type" value="Genomic_DNA"/>
</dbReference>
<reference evidence="1 2" key="1">
    <citation type="submission" date="2019-10" db="EMBL/GenBank/DDBJ databases">
        <title>Whole genome shotgun sequence of Streptomyces angustmyceticus NBRC 3934.</title>
        <authorList>
            <person name="Hosoyama A."/>
            <person name="Ichikawa N."/>
            <person name="Kimura A."/>
            <person name="Kitahashi Y."/>
            <person name="Komaki H."/>
            <person name="Uohara A."/>
        </authorList>
    </citation>
    <scope>NUCLEOTIDE SEQUENCE [LARGE SCALE GENOMIC DNA]</scope>
    <source>
        <strain evidence="1 2">NBRC 3934</strain>
    </source>
</reference>
<evidence type="ECO:0000313" key="2">
    <source>
        <dbReference type="Proteomes" id="UP000325598"/>
    </source>
</evidence>
<proteinExistence type="predicted"/>
<gene>
    <name evidence="1" type="ORF">San01_27840</name>
</gene>
<organism evidence="1 2">
    <name type="scientific">Streptomyces angustmyceticus</name>
    <dbReference type="NCBI Taxonomy" id="285578"/>
    <lineage>
        <taxon>Bacteria</taxon>
        <taxon>Bacillati</taxon>
        <taxon>Actinomycetota</taxon>
        <taxon>Actinomycetes</taxon>
        <taxon>Kitasatosporales</taxon>
        <taxon>Streptomycetaceae</taxon>
        <taxon>Streptomyces</taxon>
    </lineage>
</organism>
<dbReference type="Proteomes" id="UP000325598">
    <property type="component" value="Unassembled WGS sequence"/>
</dbReference>
<name>A0A5J4L7F9_9ACTN</name>
<evidence type="ECO:0000313" key="1">
    <source>
        <dbReference type="EMBL" id="GES30297.1"/>
    </source>
</evidence>
<accession>A0A5J4L7F9</accession>